<organism evidence="3 4">
    <name type="scientific">Shimia aestuarii</name>
    <dbReference type="NCBI Taxonomy" id="254406"/>
    <lineage>
        <taxon>Bacteria</taxon>
        <taxon>Pseudomonadati</taxon>
        <taxon>Pseudomonadota</taxon>
        <taxon>Alphaproteobacteria</taxon>
        <taxon>Rhodobacterales</taxon>
        <taxon>Roseobacteraceae</taxon>
    </lineage>
</organism>
<proteinExistence type="inferred from homology"/>
<dbReference type="InterPro" id="IPR007712">
    <property type="entry name" value="RelE/ParE_toxin"/>
</dbReference>
<dbReference type="Gene3D" id="3.30.2310.20">
    <property type="entry name" value="RelE-like"/>
    <property type="match status" value="1"/>
</dbReference>
<dbReference type="Pfam" id="PF05016">
    <property type="entry name" value="ParE_toxin"/>
    <property type="match status" value="1"/>
</dbReference>
<keyword evidence="2" id="KW-1277">Toxin-antitoxin system</keyword>
<evidence type="ECO:0000256" key="2">
    <source>
        <dbReference type="ARBA" id="ARBA00022649"/>
    </source>
</evidence>
<dbReference type="AlphaFoldDB" id="A0A1I4T7Z2"/>
<dbReference type="NCBIfam" id="TIGR02385">
    <property type="entry name" value="RelE_StbE"/>
    <property type="match status" value="1"/>
</dbReference>
<dbReference type="RefSeq" id="WP_093096852.1">
    <property type="nucleotide sequence ID" value="NZ_FOTQ01000014.1"/>
</dbReference>
<protein>
    <submittedName>
        <fullName evidence="3">Addiction module toxin, RelE/StbE family</fullName>
    </submittedName>
</protein>
<accession>A0A1I4T7Z2</accession>
<gene>
    <name evidence="3" type="ORF">SAMN04488042_11429</name>
</gene>
<sequence length="94" mass="10502">MTPVWTPRALEDIAEVISYLAAENLQAADDLLARSLDLVEGTLVSQPNVGRPGRVEGTREAVVSPSYILVYRVTAHQIEILAFRHTSRLWPDQF</sequence>
<dbReference type="PANTHER" id="PTHR33755">
    <property type="entry name" value="TOXIN PARE1-RELATED"/>
    <property type="match status" value="1"/>
</dbReference>
<reference evidence="3 4" key="1">
    <citation type="submission" date="2016-10" db="EMBL/GenBank/DDBJ databases">
        <authorList>
            <person name="de Groot N.N."/>
        </authorList>
    </citation>
    <scope>NUCLEOTIDE SEQUENCE [LARGE SCALE GENOMIC DNA]</scope>
    <source>
        <strain evidence="3 4">DSM 15283</strain>
    </source>
</reference>
<evidence type="ECO:0000256" key="1">
    <source>
        <dbReference type="ARBA" id="ARBA00006226"/>
    </source>
</evidence>
<keyword evidence="4" id="KW-1185">Reference proteome</keyword>
<evidence type="ECO:0000313" key="3">
    <source>
        <dbReference type="EMBL" id="SFM72680.1"/>
    </source>
</evidence>
<dbReference type="Proteomes" id="UP000199144">
    <property type="component" value="Unassembled WGS sequence"/>
</dbReference>
<comment type="similarity">
    <text evidence="1">Belongs to the RelE toxin family.</text>
</comment>
<dbReference type="PANTHER" id="PTHR33755:SF6">
    <property type="entry name" value="PLASMID STABILIZATION SYSTEM PROTEIN"/>
    <property type="match status" value="1"/>
</dbReference>
<dbReference type="STRING" id="254406.SAMN04488042_11429"/>
<name>A0A1I4T7Z2_9RHOB</name>
<dbReference type="OrthoDB" id="595470at2"/>
<evidence type="ECO:0000313" key="4">
    <source>
        <dbReference type="Proteomes" id="UP000199144"/>
    </source>
</evidence>
<dbReference type="EMBL" id="FOTQ01000014">
    <property type="protein sequence ID" value="SFM72680.1"/>
    <property type="molecule type" value="Genomic_DNA"/>
</dbReference>
<dbReference type="InterPro" id="IPR051803">
    <property type="entry name" value="TA_system_RelE-like_toxin"/>
</dbReference>
<dbReference type="InterPro" id="IPR035093">
    <property type="entry name" value="RelE/ParE_toxin_dom_sf"/>
</dbReference>